<gene>
    <name evidence="3" type="ORF">JF290_11895</name>
</gene>
<dbReference type="Gene3D" id="2.70.70.10">
    <property type="entry name" value="Glucose Permease (Domain IIA)"/>
    <property type="match status" value="1"/>
</dbReference>
<name>A0A8J7J685_9RHOB</name>
<reference evidence="3" key="1">
    <citation type="submission" date="2020-12" db="EMBL/GenBank/DDBJ databases">
        <title>Sedimentitalea sp. nov., isolated from sand in Incheon.</title>
        <authorList>
            <person name="Kim W."/>
        </authorList>
    </citation>
    <scope>NUCLEOTIDE SEQUENCE</scope>
    <source>
        <strain evidence="3">CAU 1593</strain>
    </source>
</reference>
<evidence type="ECO:0000256" key="1">
    <source>
        <dbReference type="SAM" id="SignalP"/>
    </source>
</evidence>
<evidence type="ECO:0000313" key="3">
    <source>
        <dbReference type="EMBL" id="MBJ6372230.1"/>
    </source>
</evidence>
<organism evidence="3 4">
    <name type="scientific">Sedimentitalea arenosa</name>
    <dbReference type="NCBI Taxonomy" id="2798803"/>
    <lineage>
        <taxon>Bacteria</taxon>
        <taxon>Pseudomonadati</taxon>
        <taxon>Pseudomonadota</taxon>
        <taxon>Alphaproteobacteria</taxon>
        <taxon>Rhodobacterales</taxon>
        <taxon>Paracoccaceae</taxon>
        <taxon>Sedimentitalea</taxon>
    </lineage>
</organism>
<dbReference type="InterPro" id="IPR011055">
    <property type="entry name" value="Dup_hybrid_motif"/>
</dbReference>
<comment type="caution">
    <text evidence="3">The sequence shown here is derived from an EMBL/GenBank/DDBJ whole genome shotgun (WGS) entry which is preliminary data.</text>
</comment>
<dbReference type="EMBL" id="JAELVR010000007">
    <property type="protein sequence ID" value="MBJ6372230.1"/>
    <property type="molecule type" value="Genomic_DNA"/>
</dbReference>
<dbReference type="RefSeq" id="WP_199025103.1">
    <property type="nucleotide sequence ID" value="NZ_JAELVR010000007.1"/>
</dbReference>
<dbReference type="PANTHER" id="PTHR21666:SF270">
    <property type="entry name" value="MUREIN HYDROLASE ACTIVATOR ENVC"/>
    <property type="match status" value="1"/>
</dbReference>
<proteinExistence type="predicted"/>
<dbReference type="AlphaFoldDB" id="A0A8J7J685"/>
<dbReference type="InterPro" id="IPR016047">
    <property type="entry name" value="M23ase_b-sheet_dom"/>
</dbReference>
<feature type="signal peptide" evidence="1">
    <location>
        <begin position="1"/>
        <end position="26"/>
    </location>
</feature>
<evidence type="ECO:0000313" key="4">
    <source>
        <dbReference type="Proteomes" id="UP000619079"/>
    </source>
</evidence>
<dbReference type="Pfam" id="PF01551">
    <property type="entry name" value="Peptidase_M23"/>
    <property type="match status" value="1"/>
</dbReference>
<dbReference type="SUPFAM" id="SSF51261">
    <property type="entry name" value="Duplicated hybrid motif"/>
    <property type="match status" value="1"/>
</dbReference>
<dbReference type="CDD" id="cd12797">
    <property type="entry name" value="M23_peptidase"/>
    <property type="match status" value="1"/>
</dbReference>
<dbReference type="InterPro" id="IPR050570">
    <property type="entry name" value="Cell_wall_metabolism_enzyme"/>
</dbReference>
<dbReference type="GO" id="GO:0004222">
    <property type="term" value="F:metalloendopeptidase activity"/>
    <property type="evidence" value="ECO:0007669"/>
    <property type="project" value="TreeGrafter"/>
</dbReference>
<sequence length="330" mass="35203">MIQKGALTSLLLIAGGVIGSTLPAVATENAYDRLSWPVDCVLGQDCFIQNYLDRDPGPETRDVGCGRLTYDGHKGTDIALPSIAAQARGVTVRAAAPGVIQGVRNGMPDRLQGEADAPDVTGRECGNGVSIRQADGLLALYCHMKRGSITVSTGEAVQAGTVLGQIGLSGQTTFPHLHFELLHEDTPIDPFAPEPAHTGCAPADPLWQDSVRYVPGGLLAAGLASGIPDYGSVKRGLPTPPVLDDPQRLFVWGFGYGVQKNDVISVRILGPQGVLMEERATQEKPRAQFYHYFGILPGEAGWPKGIYRAEITLRRDGETLGRQAAETRID</sequence>
<feature type="domain" description="M23ase beta-sheet core" evidence="2">
    <location>
        <begin position="72"/>
        <end position="190"/>
    </location>
</feature>
<evidence type="ECO:0000259" key="2">
    <source>
        <dbReference type="Pfam" id="PF01551"/>
    </source>
</evidence>
<keyword evidence="1" id="KW-0732">Signal</keyword>
<dbReference type="Proteomes" id="UP000619079">
    <property type="component" value="Unassembled WGS sequence"/>
</dbReference>
<accession>A0A8J7J685</accession>
<protein>
    <submittedName>
        <fullName evidence="3">M23 family metallopeptidase</fullName>
    </submittedName>
</protein>
<keyword evidence="4" id="KW-1185">Reference proteome</keyword>
<dbReference type="PANTHER" id="PTHR21666">
    <property type="entry name" value="PEPTIDASE-RELATED"/>
    <property type="match status" value="1"/>
</dbReference>
<feature type="chain" id="PRO_5035287946" evidence="1">
    <location>
        <begin position="27"/>
        <end position="330"/>
    </location>
</feature>